<feature type="domain" description="Glycosyltransferase subfamily 4-like N-terminal" evidence="2">
    <location>
        <begin position="13"/>
        <end position="156"/>
    </location>
</feature>
<comment type="caution">
    <text evidence="3">The sequence shown here is derived from an EMBL/GenBank/DDBJ whole genome shotgun (WGS) entry which is preliminary data.</text>
</comment>
<dbReference type="SUPFAM" id="SSF53756">
    <property type="entry name" value="UDP-Glycosyltransferase/glycogen phosphorylase"/>
    <property type="match status" value="1"/>
</dbReference>
<name>A0A2S2KUR3_9ARCH</name>
<dbReference type="EMBL" id="BGKI01000012">
    <property type="protein sequence ID" value="GBH35188.1"/>
    <property type="molecule type" value="Genomic_DNA"/>
</dbReference>
<dbReference type="PANTHER" id="PTHR45947">
    <property type="entry name" value="SULFOQUINOVOSYL TRANSFERASE SQD2"/>
    <property type="match status" value="1"/>
</dbReference>
<dbReference type="PANTHER" id="PTHR45947:SF3">
    <property type="entry name" value="SULFOQUINOVOSYL TRANSFERASE SQD2"/>
    <property type="match status" value="1"/>
</dbReference>
<protein>
    <submittedName>
        <fullName evidence="3">Phosphatidylinositol glycan-class A</fullName>
    </submittedName>
</protein>
<dbReference type="InterPro" id="IPR028098">
    <property type="entry name" value="Glyco_trans_4-like_N"/>
</dbReference>
<evidence type="ECO:0000313" key="3">
    <source>
        <dbReference type="EMBL" id="GBH35188.1"/>
    </source>
</evidence>
<evidence type="ECO:0000259" key="1">
    <source>
        <dbReference type="Pfam" id="PF00534"/>
    </source>
</evidence>
<keyword evidence="4" id="KW-1185">Reference proteome</keyword>
<dbReference type="Proteomes" id="UP000245829">
    <property type="component" value="Unassembled WGS sequence"/>
</dbReference>
<reference evidence="3 4" key="1">
    <citation type="submission" date="2018-05" db="EMBL/GenBank/DDBJ databases">
        <title>genome sequencing of Nitrosopumilus sp. NM25.</title>
        <authorList>
            <person name="Mori K."/>
            <person name="Nakagawa T."/>
        </authorList>
    </citation>
    <scope>NUCLEOTIDE SEQUENCE [LARGE SCALE GENOMIC DNA]</scope>
    <source>
        <strain evidence="3 4">NM25</strain>
    </source>
</reference>
<dbReference type="RefSeq" id="WP_109877788.1">
    <property type="nucleotide sequence ID" value="NZ_AP026695.1"/>
</dbReference>
<evidence type="ECO:0000313" key="4">
    <source>
        <dbReference type="Proteomes" id="UP000245829"/>
    </source>
</evidence>
<evidence type="ECO:0000259" key="2">
    <source>
        <dbReference type="Pfam" id="PF13439"/>
    </source>
</evidence>
<organism evidence="3 4">
    <name type="scientific">Nitrosopumilus zosterae</name>
    <dbReference type="NCBI Taxonomy" id="718286"/>
    <lineage>
        <taxon>Archaea</taxon>
        <taxon>Nitrososphaerota</taxon>
        <taxon>Nitrososphaeria</taxon>
        <taxon>Nitrosopumilales</taxon>
        <taxon>Nitrosopumilaceae</taxon>
        <taxon>Nitrosopumilus</taxon>
    </lineage>
</organism>
<proteinExistence type="predicted"/>
<accession>A0A2S2KUR3</accession>
<gene>
    <name evidence="3" type="ORF">NZNM25_19790</name>
</gene>
<dbReference type="InterPro" id="IPR001296">
    <property type="entry name" value="Glyco_trans_1"/>
</dbReference>
<dbReference type="Pfam" id="PF13439">
    <property type="entry name" value="Glyco_transf_4"/>
    <property type="match status" value="1"/>
</dbReference>
<dbReference type="GeneID" id="76210209"/>
<feature type="domain" description="Glycosyl transferase family 1" evidence="1">
    <location>
        <begin position="167"/>
        <end position="316"/>
    </location>
</feature>
<sequence>MKILIISPTLKGIGGVAQHVRDLIKFLKENGHCVDVLSSENTPIIPIKKLRNPSFLISSFFKAKLMKNYDIVHAQHPIGALAMKNVSGKKILTIHGIYSQQIGMLHGKTSSTFSTKYERNAFEWADAVTAGSKEAFEYYSKLGSKVSFIPNAIDISSLPPGIDTRYEKQIIFAGRLSKEKGILTILKMADELPDDINLLIIGNGPEKESVVEVTKNHANIHYLGYQPKEKTIPLIRGSKLLIQPSLAEGISATLLEAMACQTPVIATNIGGNVELFENNKTGILIEPENPAKLLREIVSILNNPIKLEQISESAFKQVQKYDWPNIGKKYLSLYEKLLHS</sequence>
<dbReference type="AlphaFoldDB" id="A0A2S2KUR3"/>
<dbReference type="Gene3D" id="3.40.50.2000">
    <property type="entry name" value="Glycogen Phosphorylase B"/>
    <property type="match status" value="2"/>
</dbReference>
<dbReference type="GO" id="GO:0016757">
    <property type="term" value="F:glycosyltransferase activity"/>
    <property type="evidence" value="ECO:0007669"/>
    <property type="project" value="InterPro"/>
</dbReference>
<dbReference type="Pfam" id="PF00534">
    <property type="entry name" value="Glycos_transf_1"/>
    <property type="match status" value="1"/>
</dbReference>
<dbReference type="OrthoDB" id="132546at2157"/>
<dbReference type="CDD" id="cd03801">
    <property type="entry name" value="GT4_PimA-like"/>
    <property type="match status" value="1"/>
</dbReference>
<dbReference type="InterPro" id="IPR050194">
    <property type="entry name" value="Glycosyltransferase_grp1"/>
</dbReference>